<dbReference type="PANTHER" id="PTHR43382:SF2">
    <property type="entry name" value="BIFUNCTIONAL GLUTAMATE_PROLINE--TRNA LIGASE"/>
    <property type="match status" value="1"/>
</dbReference>
<dbReference type="FunFam" id="3.40.50.800:FF:000005">
    <property type="entry name" value="bifunctional glutamate/proline--tRNA ligase"/>
    <property type="match status" value="1"/>
</dbReference>
<dbReference type="Gene3D" id="3.90.960.10">
    <property type="entry name" value="YbaK/aminoacyl-tRNA synthetase-associated domain"/>
    <property type="match status" value="1"/>
</dbReference>
<dbReference type="InterPro" id="IPR016061">
    <property type="entry name" value="Pro-tRNA_ligase_II_C"/>
</dbReference>
<dbReference type="GO" id="GO:0006433">
    <property type="term" value="P:prolyl-tRNA aminoacylation"/>
    <property type="evidence" value="ECO:0007669"/>
    <property type="project" value="InterPro"/>
</dbReference>
<dbReference type="SUPFAM" id="SSF52954">
    <property type="entry name" value="Class II aaRS ABD-related"/>
    <property type="match status" value="1"/>
</dbReference>
<dbReference type="CDD" id="cd04335">
    <property type="entry name" value="PrdX_deacylase"/>
    <property type="match status" value="1"/>
</dbReference>
<dbReference type="GO" id="GO:0017101">
    <property type="term" value="C:aminoacyl-tRNA synthetase multienzyme complex"/>
    <property type="evidence" value="ECO:0007669"/>
    <property type="project" value="TreeGrafter"/>
</dbReference>
<dbReference type="Pfam" id="PF00587">
    <property type="entry name" value="tRNA-synt_2b"/>
    <property type="match status" value="1"/>
</dbReference>
<sequence>MRPGVFSRGFCRPGTLFSPFSLLFSSLWWTLWTRPSTTLAFRASVPRFSRGTACRATDAFLVPELRVESSLLRGCASLRPFASTSLGRQGLGNFPGIQSQASKTLRFPGSSFCQVSACKMATNSDVSVLSAEEQRREAKALQKLEELGIGYQLHRHAPVATVDAMVKASFRDKGVIAANLFLKEKQRFFLLTVTHDLPIPLKGIAKLLSAPRMRLADEELLGPMLDVSKGSVTPLAAMCDEKKEVTLVFDSAMKKNPDLVVLVHPLHNKATVALKASDLVKFVEACGHSVMWLDVDEAVKLAAAPAGGANKPNAPAGKAPGAKEAVTDSSMLGVTAKKDENFSEWYTQAIVRSEMIEYYDISGCYIMRPWAFHIWEKVQRFFDDEIKKMGVENSYFPMFVSRHKLEKEKDHVEGFSPEVAWVTHYGDSPLPEKIAIRPTSETIMYPAYAKWIRSHRDLPLKLNQWCSVVRWEFKQPTPFLRTREFLWQEGHTAHATEEEAWELVLDILELYRRWYEECLAVPVIKGEKSEGEKFAGGKKTTTVEAFIPENGRGIQAATSHLLGTNFAKMFEIEFEDEEGHKRLVHQTSWGCTTRSLGVMIMTHGDDKGLVIPPRVASVQVVIIPILFKDENTGEILGKCRELKTMLEKADIRVRIDDRSNYTPGWKYNHWEVKGVPLRLELGPKDLAKGTARVVRRDTGEAYQISWADLAPKLLELMEGIQRSLFEKAKARLHEGIEKISTFDEVMPALNRKHLVLAPWCEDPESEEQIKKETQKLSEIQAIEAGDSEQVMTGAMKTLCIPFDQPPMPEGTKCFYTGKPAKRWTLWGRSY</sequence>
<dbReference type="CDD" id="cd00862">
    <property type="entry name" value="ProRS_anticodon_zinc"/>
    <property type="match status" value="1"/>
</dbReference>
<dbReference type="SUPFAM" id="SSF64586">
    <property type="entry name" value="C-terminal domain of ProRS"/>
    <property type="match status" value="1"/>
</dbReference>
<dbReference type="EC" id="6.1.1.15" evidence="1"/>
<dbReference type="InterPro" id="IPR036754">
    <property type="entry name" value="YbaK/aa-tRNA-synt-asso_dom_sf"/>
</dbReference>
<dbReference type="InterPro" id="IPR004154">
    <property type="entry name" value="Anticodon-bd"/>
</dbReference>
<dbReference type="PRINTS" id="PR01046">
    <property type="entry name" value="TRNASYNTHPRO"/>
</dbReference>
<dbReference type="SUPFAM" id="SSF55681">
    <property type="entry name" value="Class II aaRS and biotin synthetases"/>
    <property type="match status" value="1"/>
</dbReference>
<dbReference type="InterPro" id="IPR017449">
    <property type="entry name" value="Pro-tRNA_synth_II"/>
</dbReference>
<dbReference type="FunFam" id="3.30.110.30:FF:000001">
    <property type="entry name" value="Bifunctional glutamate/proline--tRNA ligase"/>
    <property type="match status" value="1"/>
</dbReference>
<dbReference type="VEuPathDB" id="ToxoDB:TGVAND_219850"/>
<evidence type="ECO:0000256" key="3">
    <source>
        <dbReference type="ARBA" id="ARBA00022741"/>
    </source>
</evidence>
<dbReference type="PROSITE" id="PS50862">
    <property type="entry name" value="AA_TRNA_LIGASE_II"/>
    <property type="match status" value="1"/>
</dbReference>
<proteinExistence type="inferred from homology"/>
<keyword evidence="3" id="KW-0547">Nucleotide-binding</keyword>
<evidence type="ECO:0000256" key="6">
    <source>
        <dbReference type="ARBA" id="ARBA00023146"/>
    </source>
</evidence>
<dbReference type="InterPro" id="IPR033721">
    <property type="entry name" value="ProRS_core_arch_euk"/>
</dbReference>
<dbReference type="AlphaFoldDB" id="A0A086PXD9"/>
<dbReference type="InterPro" id="IPR007214">
    <property type="entry name" value="YbaK/aa-tRNA-synth-assoc-dom"/>
</dbReference>
<dbReference type="CDD" id="cd00778">
    <property type="entry name" value="ProRS_core_arch_euk"/>
    <property type="match status" value="1"/>
</dbReference>
<evidence type="ECO:0000313" key="11">
    <source>
        <dbReference type="Proteomes" id="UP000028840"/>
    </source>
</evidence>
<reference evidence="10 11" key="1">
    <citation type="submission" date="2014-08" db="EMBL/GenBank/DDBJ databases">
        <authorList>
            <person name="Sibley D."/>
            <person name="Venepally P."/>
            <person name="Karamycheva S."/>
            <person name="Hadjithomas M."/>
            <person name="Khan A."/>
            <person name="Brunk B."/>
            <person name="Roos D."/>
            <person name="Caler E."/>
            <person name="Lorenzi H."/>
        </authorList>
    </citation>
    <scope>NUCLEOTIDE SEQUENCE [LARGE SCALE GENOMIC DNA]</scope>
    <source>
        <strain evidence="10 11">VAND</strain>
    </source>
</reference>
<dbReference type="GO" id="GO:0005524">
    <property type="term" value="F:ATP binding"/>
    <property type="evidence" value="ECO:0007669"/>
    <property type="project" value="UniProtKB-KW"/>
</dbReference>
<keyword evidence="6 10" id="KW-0030">Aminoacyl-tRNA synthetase</keyword>
<evidence type="ECO:0000256" key="4">
    <source>
        <dbReference type="ARBA" id="ARBA00022840"/>
    </source>
</evidence>
<feature type="domain" description="Aminoacyl-transfer RNA synthetases class-II family profile" evidence="9">
    <location>
        <begin position="372"/>
        <end position="612"/>
    </location>
</feature>
<keyword evidence="4" id="KW-0067">ATP-binding</keyword>
<reference evidence="10 11" key="2">
    <citation type="journal article" date="2015" name="Eukaryot. Cell">
        <title>Genetic mapping reveals that sinefungin resistance in Toxoplasma gondii is controlled by a putative amino acid transporter locus that can be used as a negative selectable marker.</title>
        <authorList>
            <person name="Behnke M.S."/>
            <person name="Khan A."/>
            <person name="Sibley L.D."/>
        </authorList>
    </citation>
    <scope>NUCLEOTIDE SEQUENCE [LARGE SCALE GENOMIC DNA]</scope>
    <source>
        <strain evidence="10 11">VAND</strain>
    </source>
</reference>
<dbReference type="EMBL" id="AEYJ02001065">
    <property type="protein sequence ID" value="KFH05021.1"/>
    <property type="molecule type" value="Genomic_DNA"/>
</dbReference>
<evidence type="ECO:0000256" key="5">
    <source>
        <dbReference type="ARBA" id="ARBA00022917"/>
    </source>
</evidence>
<evidence type="ECO:0000256" key="7">
    <source>
        <dbReference type="ARBA" id="ARBA00029731"/>
    </source>
</evidence>
<dbReference type="InterPro" id="IPR004499">
    <property type="entry name" value="Pro-tRNA-ligase_IIa_arc-type"/>
</dbReference>
<dbReference type="SMR" id="A0A086PXD9"/>
<gene>
    <name evidence="10" type="ORF">TGVAND_219850</name>
</gene>
<dbReference type="InterPro" id="IPR036621">
    <property type="entry name" value="Anticodon-bd_dom_sf"/>
</dbReference>
<dbReference type="Pfam" id="PF04073">
    <property type="entry name" value="tRNA_edit"/>
    <property type="match status" value="1"/>
</dbReference>
<evidence type="ECO:0000259" key="9">
    <source>
        <dbReference type="PROSITE" id="PS50862"/>
    </source>
</evidence>
<comment type="caution">
    <text evidence="10">The sequence shown here is derived from an EMBL/GenBank/DDBJ whole genome shotgun (WGS) entry which is preliminary data.</text>
</comment>
<evidence type="ECO:0000256" key="8">
    <source>
        <dbReference type="ARBA" id="ARBA00047671"/>
    </source>
</evidence>
<dbReference type="InterPro" id="IPR006195">
    <property type="entry name" value="aa-tRNA-synth_II"/>
</dbReference>
<dbReference type="FunFam" id="3.90.960.10:FF:000005">
    <property type="entry name" value="Putative prolyl-tRNA synthetase"/>
    <property type="match status" value="1"/>
</dbReference>
<dbReference type="HAMAP" id="MF_01571">
    <property type="entry name" value="Pro_tRNA_synth_type3"/>
    <property type="match status" value="1"/>
</dbReference>
<dbReference type="Pfam" id="PF09180">
    <property type="entry name" value="ProRS-C_1"/>
    <property type="match status" value="1"/>
</dbReference>
<dbReference type="SMART" id="SM00946">
    <property type="entry name" value="ProRS-C_1"/>
    <property type="match status" value="1"/>
</dbReference>
<dbReference type="NCBIfam" id="TIGR00408">
    <property type="entry name" value="proS_fam_I"/>
    <property type="match status" value="1"/>
</dbReference>
<dbReference type="Gene3D" id="3.30.930.10">
    <property type="entry name" value="Bira Bifunctional Protein, Domain 2"/>
    <property type="match status" value="1"/>
</dbReference>
<evidence type="ECO:0000313" key="10">
    <source>
        <dbReference type="EMBL" id="KFH05021.1"/>
    </source>
</evidence>
<accession>A0A086PXD9</accession>
<dbReference type="OrthoDB" id="1350766at2759"/>
<name>A0A086PXD9_TOXGO</name>
<evidence type="ECO:0000256" key="2">
    <source>
        <dbReference type="ARBA" id="ARBA00022598"/>
    </source>
</evidence>
<protein>
    <recommendedName>
        <fullName evidence="1">proline--tRNA ligase</fullName>
        <ecNumber evidence="1">6.1.1.15</ecNumber>
    </recommendedName>
    <alternativeName>
        <fullName evidence="7">Prolyl-tRNA synthetase</fullName>
    </alternativeName>
</protein>
<dbReference type="GO" id="GO:0002161">
    <property type="term" value="F:aminoacyl-tRNA deacylase activity"/>
    <property type="evidence" value="ECO:0007669"/>
    <property type="project" value="InterPro"/>
</dbReference>
<dbReference type="InterPro" id="IPR045864">
    <property type="entry name" value="aa-tRNA-synth_II/BPL/LPL"/>
</dbReference>
<dbReference type="FunFam" id="3.30.930.10:FF:000007">
    <property type="entry name" value="Bifunctional glutamate/proline--tRNA ligase"/>
    <property type="match status" value="1"/>
</dbReference>
<evidence type="ECO:0000256" key="1">
    <source>
        <dbReference type="ARBA" id="ARBA00012831"/>
    </source>
</evidence>
<dbReference type="InterPro" id="IPR002314">
    <property type="entry name" value="aa-tRNA-synt_IIb"/>
</dbReference>
<organism evidence="10 11">
    <name type="scientific">Toxoplasma gondii VAND</name>
    <dbReference type="NCBI Taxonomy" id="933077"/>
    <lineage>
        <taxon>Eukaryota</taxon>
        <taxon>Sar</taxon>
        <taxon>Alveolata</taxon>
        <taxon>Apicomplexa</taxon>
        <taxon>Conoidasida</taxon>
        <taxon>Coccidia</taxon>
        <taxon>Eucoccidiorida</taxon>
        <taxon>Eimeriorina</taxon>
        <taxon>Sarcocystidae</taxon>
        <taxon>Toxoplasma</taxon>
    </lineage>
</organism>
<keyword evidence="5" id="KW-0648">Protein biosynthesis</keyword>
<keyword evidence="2 10" id="KW-0436">Ligase</keyword>
<dbReference type="Gene3D" id="3.40.50.800">
    <property type="entry name" value="Anticodon-binding domain"/>
    <property type="match status" value="1"/>
</dbReference>
<dbReference type="SUPFAM" id="SSF55826">
    <property type="entry name" value="YbaK/ProRS associated domain"/>
    <property type="match status" value="1"/>
</dbReference>
<comment type="catalytic activity">
    <reaction evidence="8">
        <text>tRNA(Pro) + L-proline + ATP = L-prolyl-tRNA(Pro) + AMP + diphosphate</text>
        <dbReference type="Rhea" id="RHEA:14305"/>
        <dbReference type="Rhea" id="RHEA-COMP:9700"/>
        <dbReference type="Rhea" id="RHEA-COMP:9702"/>
        <dbReference type="ChEBI" id="CHEBI:30616"/>
        <dbReference type="ChEBI" id="CHEBI:33019"/>
        <dbReference type="ChEBI" id="CHEBI:60039"/>
        <dbReference type="ChEBI" id="CHEBI:78442"/>
        <dbReference type="ChEBI" id="CHEBI:78532"/>
        <dbReference type="ChEBI" id="CHEBI:456215"/>
        <dbReference type="EC" id="6.1.1.15"/>
    </reaction>
</comment>
<dbReference type="GO" id="GO:0005737">
    <property type="term" value="C:cytoplasm"/>
    <property type="evidence" value="ECO:0007669"/>
    <property type="project" value="InterPro"/>
</dbReference>
<dbReference type="Pfam" id="PF03129">
    <property type="entry name" value="HGTP_anticodon"/>
    <property type="match status" value="1"/>
</dbReference>
<dbReference type="Gene3D" id="3.30.110.30">
    <property type="entry name" value="C-terminal domain of ProRS"/>
    <property type="match status" value="1"/>
</dbReference>
<dbReference type="GO" id="GO:0004827">
    <property type="term" value="F:proline-tRNA ligase activity"/>
    <property type="evidence" value="ECO:0007669"/>
    <property type="project" value="UniProtKB-EC"/>
</dbReference>
<dbReference type="InterPro" id="IPR002316">
    <property type="entry name" value="Pro-tRNA-ligase_IIa"/>
</dbReference>
<dbReference type="Proteomes" id="UP000028840">
    <property type="component" value="Unassembled WGS sequence"/>
</dbReference>
<dbReference type="PANTHER" id="PTHR43382">
    <property type="entry name" value="PROLYL-TRNA SYNTHETASE"/>
    <property type="match status" value="1"/>
</dbReference>